<evidence type="ECO:0000256" key="11">
    <source>
        <dbReference type="ARBA" id="ARBA00061173"/>
    </source>
</evidence>
<feature type="domain" description="Peptidase C39" evidence="17">
    <location>
        <begin position="20"/>
        <end position="139"/>
    </location>
</feature>
<dbReference type="InterPro" id="IPR005074">
    <property type="entry name" value="Peptidase_C39"/>
</dbReference>
<dbReference type="Gene3D" id="3.40.50.300">
    <property type="entry name" value="P-loop containing nucleotide triphosphate hydrolases"/>
    <property type="match status" value="1"/>
</dbReference>
<comment type="subcellular location">
    <subcellularLocation>
        <location evidence="1">Cell membrane</location>
        <topology evidence="1">Multi-pass membrane protein</topology>
    </subcellularLocation>
</comment>
<evidence type="ECO:0000313" key="19">
    <source>
        <dbReference type="Proteomes" id="UP000807785"/>
    </source>
</evidence>
<dbReference type="GO" id="GO:0016887">
    <property type="term" value="F:ATP hydrolysis activity"/>
    <property type="evidence" value="ECO:0007669"/>
    <property type="project" value="InterPro"/>
</dbReference>
<keyword evidence="6" id="KW-0547">Nucleotide-binding</keyword>
<accession>A0A9D7HND0</accession>
<evidence type="ECO:0000259" key="16">
    <source>
        <dbReference type="PROSITE" id="PS50929"/>
    </source>
</evidence>
<dbReference type="InterPro" id="IPR017871">
    <property type="entry name" value="ABC_transporter-like_CS"/>
</dbReference>
<feature type="region of interest" description="Disordered" evidence="13">
    <location>
        <begin position="708"/>
        <end position="738"/>
    </location>
</feature>
<dbReference type="Pfam" id="PF00005">
    <property type="entry name" value="ABC_tran"/>
    <property type="match status" value="1"/>
</dbReference>
<dbReference type="Proteomes" id="UP000807785">
    <property type="component" value="Unassembled WGS sequence"/>
</dbReference>
<name>A0A9D7HND0_9PROT</name>
<keyword evidence="5" id="KW-0354">Hemolysis</keyword>
<dbReference type="GO" id="GO:0031640">
    <property type="term" value="P:killing of cells of another organism"/>
    <property type="evidence" value="ECO:0007669"/>
    <property type="project" value="UniProtKB-KW"/>
</dbReference>
<evidence type="ECO:0000259" key="15">
    <source>
        <dbReference type="PROSITE" id="PS50893"/>
    </source>
</evidence>
<dbReference type="PROSITE" id="PS50990">
    <property type="entry name" value="PEPTIDASE_C39"/>
    <property type="match status" value="1"/>
</dbReference>
<evidence type="ECO:0000256" key="4">
    <source>
        <dbReference type="ARBA" id="ARBA00022692"/>
    </source>
</evidence>
<keyword evidence="3" id="KW-1003">Cell membrane</keyword>
<dbReference type="Gene3D" id="3.90.70.10">
    <property type="entry name" value="Cysteine proteinases"/>
    <property type="match status" value="1"/>
</dbReference>
<dbReference type="AlphaFoldDB" id="A0A9D7HND0"/>
<dbReference type="InterPro" id="IPR003593">
    <property type="entry name" value="AAA+_ATPase"/>
</dbReference>
<dbReference type="InterPro" id="IPR039421">
    <property type="entry name" value="Type_1_exporter"/>
</dbReference>
<dbReference type="CDD" id="cd18567">
    <property type="entry name" value="ABC_6TM_CvaB_RaxB_like"/>
    <property type="match status" value="1"/>
</dbReference>
<evidence type="ECO:0000256" key="14">
    <source>
        <dbReference type="SAM" id="Phobius"/>
    </source>
</evidence>
<comment type="caution">
    <text evidence="18">The sequence shown here is derived from an EMBL/GenBank/DDBJ whole genome shotgun (WGS) entry which is preliminary data.</text>
</comment>
<dbReference type="InterPro" id="IPR027417">
    <property type="entry name" value="P-loop_NTPase"/>
</dbReference>
<dbReference type="GO" id="GO:0005524">
    <property type="term" value="F:ATP binding"/>
    <property type="evidence" value="ECO:0007669"/>
    <property type="project" value="UniProtKB-KW"/>
</dbReference>
<sequence length="738" mass="80787">MNLLEELNLGWGTRLPMVLQTEAAECGLACLAMVAGYNGYHSDLAQLRRRFGLSLKGAALKDIVRIADQLGLASRPVRLELEELTLLNMPCILHWDLNHFVVLKSVGRSGMVIHDPGVGVRRVPPSEVSKHFTGVALELTPIGGFEPAQAAPRVRVRALLGRMVGLKGSLGQLFLLALAIEVFTVVSPFFMQWVVDHALVTADRDLLLTLALGFSLLLLIRTSVSAMRGWMLIALGASLKVQGRANLFSHLISLPAAYFETRYLGDVMSRFGSQETILQAITTDVVEAILDGLMASITLLVMFVFAPSLAMVVLAGASLYGVLRWVSYTPLRQASAEAIVWAARRDSHFLETMRGIKTIKLLNGQEGRRSHWLNLLIETINRQLTTQKLQLLFRTGNSLLIGALAILVVWLGAQRVLENTFSVGMLLAFILYKDQFLDRVSNLINKALDLKMLGLHAERLADIALTQPEPRDLSADPGEERVPVSIEVRNLRFRYSENDPWVLDSLNFRVEAGESVAIAGASGCGKTTLLKLLASLLQPTEGEILVDGQPLPRIGVERYRSLIGVVMQDDQLFAGSIADNISFFSERPDPLRIEECAKLAAVHDDILAMPMGYNTLIGDMGTVLSGGQKQRVLIARALYHRPGILLLDEATSHLDVSREKLVNEAVVATRVTRIIVAHRPDTISSADRVIVLDQGKLTKDLQVLADKRPTRARKRIGGKAAKGQKALADGPDPAPGEG</sequence>
<dbReference type="PROSITE" id="PS50929">
    <property type="entry name" value="ABC_TM1F"/>
    <property type="match status" value="1"/>
</dbReference>
<dbReference type="Pfam" id="PF00664">
    <property type="entry name" value="ABC_membrane"/>
    <property type="match status" value="1"/>
</dbReference>
<evidence type="ECO:0000256" key="12">
    <source>
        <dbReference type="ARBA" id="ARBA00072252"/>
    </source>
</evidence>
<organism evidence="18 19">
    <name type="scientific">Candidatus Methylophosphatis roskildensis</name>
    <dbReference type="NCBI Taxonomy" id="2899263"/>
    <lineage>
        <taxon>Bacteria</taxon>
        <taxon>Pseudomonadati</taxon>
        <taxon>Pseudomonadota</taxon>
        <taxon>Betaproteobacteria</taxon>
        <taxon>Nitrosomonadales</taxon>
        <taxon>Sterolibacteriaceae</taxon>
        <taxon>Candidatus Methylophosphatis</taxon>
    </lineage>
</organism>
<proteinExistence type="inferred from homology"/>
<dbReference type="FunFam" id="3.40.50.300:FF:000299">
    <property type="entry name" value="ABC transporter ATP-binding protein/permease"/>
    <property type="match status" value="1"/>
</dbReference>
<evidence type="ECO:0000256" key="6">
    <source>
        <dbReference type="ARBA" id="ARBA00022741"/>
    </source>
</evidence>
<comment type="similarity">
    <text evidence="11">Belongs to the ABC transporter superfamily. Cyclolysin exporter (TC 3.A.1.109.2) family.</text>
</comment>
<dbReference type="PANTHER" id="PTHR24221:SF606">
    <property type="entry name" value="COLICIN V SECRETION-PROCESSING ATP-BINDING PROTEIN"/>
    <property type="match status" value="1"/>
</dbReference>
<reference evidence="18" key="1">
    <citation type="submission" date="2020-10" db="EMBL/GenBank/DDBJ databases">
        <title>Connecting structure to function with the recovery of over 1000 high-quality activated sludge metagenome-assembled genomes encoding full-length rRNA genes using long-read sequencing.</title>
        <authorList>
            <person name="Singleton C.M."/>
            <person name="Petriglieri F."/>
            <person name="Kristensen J.M."/>
            <person name="Kirkegaard R.H."/>
            <person name="Michaelsen T.Y."/>
            <person name="Andersen M.H."/>
            <person name="Karst S.M."/>
            <person name="Dueholm M.S."/>
            <person name="Nielsen P.H."/>
            <person name="Albertsen M."/>
        </authorList>
    </citation>
    <scope>NUCLEOTIDE SEQUENCE</scope>
    <source>
        <strain evidence="18">Bjer_18-Q3-R1-45_BAT3C.347</strain>
    </source>
</reference>
<keyword evidence="8 14" id="KW-1133">Transmembrane helix</keyword>
<dbReference type="SUPFAM" id="SSF52540">
    <property type="entry name" value="P-loop containing nucleoside triphosphate hydrolases"/>
    <property type="match status" value="1"/>
</dbReference>
<evidence type="ECO:0000256" key="5">
    <source>
        <dbReference type="ARBA" id="ARBA00022735"/>
    </source>
</evidence>
<evidence type="ECO:0000256" key="13">
    <source>
        <dbReference type="SAM" id="MobiDB-lite"/>
    </source>
</evidence>
<keyword evidence="7" id="KW-0067">ATP-binding</keyword>
<evidence type="ECO:0000256" key="10">
    <source>
        <dbReference type="ARBA" id="ARBA00055355"/>
    </source>
</evidence>
<evidence type="ECO:0000256" key="1">
    <source>
        <dbReference type="ARBA" id="ARBA00004651"/>
    </source>
</evidence>
<evidence type="ECO:0000256" key="8">
    <source>
        <dbReference type="ARBA" id="ARBA00022989"/>
    </source>
</evidence>
<dbReference type="GO" id="GO:0006508">
    <property type="term" value="P:proteolysis"/>
    <property type="evidence" value="ECO:0007669"/>
    <property type="project" value="InterPro"/>
</dbReference>
<dbReference type="PROSITE" id="PS50893">
    <property type="entry name" value="ABC_TRANSPORTER_2"/>
    <property type="match status" value="1"/>
</dbReference>
<evidence type="ECO:0000256" key="9">
    <source>
        <dbReference type="ARBA" id="ARBA00023136"/>
    </source>
</evidence>
<dbReference type="CDD" id="cd02419">
    <property type="entry name" value="Peptidase_C39C"/>
    <property type="match status" value="1"/>
</dbReference>
<keyword evidence="5" id="KW-0204">Cytolysis</keyword>
<feature type="transmembrane region" description="Helical" evidence="14">
    <location>
        <begin position="206"/>
        <end position="224"/>
    </location>
</feature>
<dbReference type="Pfam" id="PF03412">
    <property type="entry name" value="Peptidase_C39"/>
    <property type="match status" value="1"/>
</dbReference>
<dbReference type="PANTHER" id="PTHR24221">
    <property type="entry name" value="ATP-BINDING CASSETTE SUB-FAMILY B"/>
    <property type="match status" value="1"/>
</dbReference>
<keyword evidence="2" id="KW-0813">Transport</keyword>
<evidence type="ECO:0000256" key="7">
    <source>
        <dbReference type="ARBA" id="ARBA00022840"/>
    </source>
</evidence>
<dbReference type="InterPro" id="IPR003439">
    <property type="entry name" value="ABC_transporter-like_ATP-bd"/>
</dbReference>
<dbReference type="InterPro" id="IPR011527">
    <property type="entry name" value="ABC1_TM_dom"/>
</dbReference>
<keyword evidence="9 14" id="KW-0472">Membrane</keyword>
<dbReference type="GO" id="GO:0034040">
    <property type="term" value="F:ATPase-coupled lipid transmembrane transporter activity"/>
    <property type="evidence" value="ECO:0007669"/>
    <property type="project" value="TreeGrafter"/>
</dbReference>
<feature type="transmembrane region" description="Helical" evidence="14">
    <location>
        <begin position="173"/>
        <end position="194"/>
    </location>
</feature>
<protein>
    <recommendedName>
        <fullName evidence="12">Cyclolysin secretion/processing ATP-binding protein CyaB</fullName>
    </recommendedName>
</protein>
<comment type="function">
    <text evidence="10">Involved in the export of calmodulin-sensitive adenylate cyclase-hemolysin (cyclolysin).</text>
</comment>
<dbReference type="Gene3D" id="1.20.1560.10">
    <property type="entry name" value="ABC transporter type 1, transmembrane domain"/>
    <property type="match status" value="1"/>
</dbReference>
<keyword evidence="4 14" id="KW-0812">Transmembrane</keyword>
<evidence type="ECO:0000313" key="18">
    <source>
        <dbReference type="EMBL" id="MBK6975054.1"/>
    </source>
</evidence>
<feature type="domain" description="ABC transmembrane type-1" evidence="16">
    <location>
        <begin position="173"/>
        <end position="452"/>
    </location>
</feature>
<evidence type="ECO:0000256" key="3">
    <source>
        <dbReference type="ARBA" id="ARBA00022475"/>
    </source>
</evidence>
<dbReference type="GO" id="GO:0008234">
    <property type="term" value="F:cysteine-type peptidase activity"/>
    <property type="evidence" value="ECO:0007669"/>
    <property type="project" value="InterPro"/>
</dbReference>
<gene>
    <name evidence="18" type="ORF">IPH26_19680</name>
</gene>
<dbReference type="EMBL" id="JADJEV010000005">
    <property type="protein sequence ID" value="MBK6975054.1"/>
    <property type="molecule type" value="Genomic_DNA"/>
</dbReference>
<dbReference type="GO" id="GO:0140359">
    <property type="term" value="F:ABC-type transporter activity"/>
    <property type="evidence" value="ECO:0007669"/>
    <property type="project" value="InterPro"/>
</dbReference>
<dbReference type="InterPro" id="IPR033838">
    <property type="entry name" value="CvaB_peptidase"/>
</dbReference>
<evidence type="ECO:0000256" key="2">
    <source>
        <dbReference type="ARBA" id="ARBA00022448"/>
    </source>
</evidence>
<dbReference type="GO" id="GO:0005886">
    <property type="term" value="C:plasma membrane"/>
    <property type="evidence" value="ECO:0007669"/>
    <property type="project" value="UniProtKB-SubCell"/>
</dbReference>
<evidence type="ECO:0000259" key="17">
    <source>
        <dbReference type="PROSITE" id="PS50990"/>
    </source>
</evidence>
<dbReference type="PROSITE" id="PS00211">
    <property type="entry name" value="ABC_TRANSPORTER_1"/>
    <property type="match status" value="1"/>
</dbReference>
<feature type="transmembrane region" description="Helical" evidence="14">
    <location>
        <begin position="297"/>
        <end position="323"/>
    </location>
</feature>
<dbReference type="SUPFAM" id="SSF90123">
    <property type="entry name" value="ABC transporter transmembrane region"/>
    <property type="match status" value="1"/>
</dbReference>
<dbReference type="InterPro" id="IPR036640">
    <property type="entry name" value="ABC1_TM_sf"/>
</dbReference>
<dbReference type="SMART" id="SM00382">
    <property type="entry name" value="AAA"/>
    <property type="match status" value="1"/>
</dbReference>
<feature type="transmembrane region" description="Helical" evidence="14">
    <location>
        <begin position="391"/>
        <end position="410"/>
    </location>
</feature>
<feature type="domain" description="ABC transporter" evidence="15">
    <location>
        <begin position="486"/>
        <end position="719"/>
    </location>
</feature>